<proteinExistence type="predicted"/>
<keyword evidence="2" id="KW-1185">Reference proteome</keyword>
<protein>
    <submittedName>
        <fullName evidence="1">Uncharacterized protein</fullName>
    </submittedName>
</protein>
<dbReference type="Proteomes" id="UP001066276">
    <property type="component" value="Chromosome 6"/>
</dbReference>
<gene>
    <name evidence="1" type="ORF">NDU88_008190</name>
</gene>
<dbReference type="AlphaFoldDB" id="A0AAV7QR16"/>
<accession>A0AAV7QR16</accession>
<evidence type="ECO:0000313" key="2">
    <source>
        <dbReference type="Proteomes" id="UP001066276"/>
    </source>
</evidence>
<dbReference type="EMBL" id="JANPWB010000010">
    <property type="protein sequence ID" value="KAJ1141862.1"/>
    <property type="molecule type" value="Genomic_DNA"/>
</dbReference>
<evidence type="ECO:0000313" key="1">
    <source>
        <dbReference type="EMBL" id="KAJ1141862.1"/>
    </source>
</evidence>
<reference evidence="1" key="1">
    <citation type="journal article" date="2022" name="bioRxiv">
        <title>Sequencing and chromosome-scale assembly of the giantPleurodeles waltlgenome.</title>
        <authorList>
            <person name="Brown T."/>
            <person name="Elewa A."/>
            <person name="Iarovenko S."/>
            <person name="Subramanian E."/>
            <person name="Araus A.J."/>
            <person name="Petzold A."/>
            <person name="Susuki M."/>
            <person name="Suzuki K.-i.T."/>
            <person name="Hayashi T."/>
            <person name="Toyoda A."/>
            <person name="Oliveira C."/>
            <person name="Osipova E."/>
            <person name="Leigh N.D."/>
            <person name="Simon A."/>
            <person name="Yun M.H."/>
        </authorList>
    </citation>
    <scope>NUCLEOTIDE SEQUENCE</scope>
    <source>
        <strain evidence="1">20211129_DDA</strain>
        <tissue evidence="1">Liver</tissue>
    </source>
</reference>
<name>A0AAV7QR16_PLEWA</name>
<comment type="caution">
    <text evidence="1">The sequence shown here is derived from an EMBL/GenBank/DDBJ whole genome shotgun (WGS) entry which is preliminary data.</text>
</comment>
<sequence length="90" mass="10111">MACNYGSPERWSESSGSQTQRATRYALSWNLRPPPASLLQLQLSGGSEAEQQRTFSSAGRRVLTLTLRRDTSRVTCPRRLPSDESSRPDR</sequence>
<organism evidence="1 2">
    <name type="scientific">Pleurodeles waltl</name>
    <name type="common">Iberian ribbed newt</name>
    <dbReference type="NCBI Taxonomy" id="8319"/>
    <lineage>
        <taxon>Eukaryota</taxon>
        <taxon>Metazoa</taxon>
        <taxon>Chordata</taxon>
        <taxon>Craniata</taxon>
        <taxon>Vertebrata</taxon>
        <taxon>Euteleostomi</taxon>
        <taxon>Amphibia</taxon>
        <taxon>Batrachia</taxon>
        <taxon>Caudata</taxon>
        <taxon>Salamandroidea</taxon>
        <taxon>Salamandridae</taxon>
        <taxon>Pleurodelinae</taxon>
        <taxon>Pleurodeles</taxon>
    </lineage>
</organism>